<dbReference type="AlphaFoldDB" id="A0A6L2K988"/>
<feature type="region of interest" description="Disordered" evidence="1">
    <location>
        <begin position="241"/>
        <end position="276"/>
    </location>
</feature>
<dbReference type="CDD" id="cd00303">
    <property type="entry name" value="retropepsin_like"/>
    <property type="match status" value="1"/>
</dbReference>
<gene>
    <name evidence="3" type="ORF">Tci_017268</name>
</gene>
<dbReference type="PANTHER" id="PTHR33067:SF9">
    <property type="entry name" value="RNA-DIRECTED DNA POLYMERASE"/>
    <property type="match status" value="1"/>
</dbReference>
<sequence length="841" mass="95657">MRTRSSSNLPVVSPPNPSTSNPKCRNRRRSKQPFILEEYPIDTMADQRTMAKLLRAPTEGAARWWLEKEPPRSILTWEDLISKFIIEFFPPSRTTNLRNEISNFQQRFDESFHEAWDRYKDLLRACPHRGFTELHQLDTFYNALNPADQDSLNAAAGFNLLERHTQDVLAIIENKSKVRNSRNKSVVSQVKSSDANSNSSSKIAKLTHAANQDNIQGYVAAAAINYNQGNSVYRPPGMANQIRPPGFAQPNVQNNQNRFSQPQGYNRGNNFNPEQSYQASTQQNQVVPLRSGSLPSNTIANPKGKLKAITTQSGIVLDGPSVHIPPRFINPEKDERVDETLTDQDLAEYTIKKKLGLPELISTCMSLELANQAICTPAGITRDVYVPVDNFTFPADYVIVDYESYPRVPLILGRPFLRTARALIDVHREEMILRDGDKRLTLNIRHDTSSYSNQPQKESINLINVFNDSNEDFLKDLFSTNQLSSNPTFSSHPELPLPEVKNDIFDPEGGNFLPEKLLDLNTTKYLHPPLHVNPLSGSTTYSSSPNQLLEELALITFPPGNDDLQFDIESDLKKIEYLLHYDPIKDIDSILKDSIDQSNLADLNNNLVDSMPEMFTDEHAHDYSSPPLYDEYDDDLFKVESDTENVYDDPFDSNGEKIKEFTLLIDELDLPYDFLLPSEYDSFLFEDFSKVDALPSAKNEDKVFNPCILIQENLFEIITRVAQDKKLAISHASLMIEDFNPPLYELLFFKEVPRSKMLLLFLSENKEKVFKPGIHTFEKVHSSLITELSHQGYKIFKINQVLKSPMNNFLFSCGKDTHILDVPCHHFYPLGQFKYGGIGSS</sequence>
<dbReference type="GO" id="GO:0003964">
    <property type="term" value="F:RNA-directed DNA polymerase activity"/>
    <property type="evidence" value="ECO:0007669"/>
    <property type="project" value="UniProtKB-KW"/>
</dbReference>
<evidence type="ECO:0000256" key="1">
    <source>
        <dbReference type="SAM" id="MobiDB-lite"/>
    </source>
</evidence>
<comment type="caution">
    <text evidence="3">The sequence shown here is derived from an EMBL/GenBank/DDBJ whole genome shotgun (WGS) entry which is preliminary data.</text>
</comment>
<feature type="region of interest" description="Disordered" evidence="1">
    <location>
        <begin position="1"/>
        <end position="29"/>
    </location>
</feature>
<keyword evidence="3" id="KW-0808">Transferase</keyword>
<protein>
    <submittedName>
        <fullName evidence="3">Reverse transcriptase domain-containing protein</fullName>
    </submittedName>
</protein>
<accession>A0A6L2K988</accession>
<dbReference type="EMBL" id="BKCJ010001966">
    <property type="protein sequence ID" value="GEU45290.1"/>
    <property type="molecule type" value="Genomic_DNA"/>
</dbReference>
<organism evidence="3">
    <name type="scientific">Tanacetum cinerariifolium</name>
    <name type="common">Dalmatian daisy</name>
    <name type="synonym">Chrysanthemum cinerariifolium</name>
    <dbReference type="NCBI Taxonomy" id="118510"/>
    <lineage>
        <taxon>Eukaryota</taxon>
        <taxon>Viridiplantae</taxon>
        <taxon>Streptophyta</taxon>
        <taxon>Embryophyta</taxon>
        <taxon>Tracheophyta</taxon>
        <taxon>Spermatophyta</taxon>
        <taxon>Magnoliopsida</taxon>
        <taxon>eudicotyledons</taxon>
        <taxon>Gunneridae</taxon>
        <taxon>Pentapetalae</taxon>
        <taxon>asterids</taxon>
        <taxon>campanulids</taxon>
        <taxon>Asterales</taxon>
        <taxon>Asteraceae</taxon>
        <taxon>Asteroideae</taxon>
        <taxon>Anthemideae</taxon>
        <taxon>Anthemidinae</taxon>
        <taxon>Tanacetum</taxon>
    </lineage>
</organism>
<dbReference type="PANTHER" id="PTHR33067">
    <property type="entry name" value="RNA-DIRECTED DNA POLYMERASE-RELATED"/>
    <property type="match status" value="1"/>
</dbReference>
<dbReference type="InterPro" id="IPR021109">
    <property type="entry name" value="Peptidase_aspartic_dom_sf"/>
</dbReference>
<feature type="compositionally biased region" description="Low complexity" evidence="1">
    <location>
        <begin position="1"/>
        <end position="11"/>
    </location>
</feature>
<dbReference type="Pfam" id="PF03732">
    <property type="entry name" value="Retrotrans_gag"/>
    <property type="match status" value="1"/>
</dbReference>
<evidence type="ECO:0000259" key="2">
    <source>
        <dbReference type="Pfam" id="PF03732"/>
    </source>
</evidence>
<feature type="compositionally biased region" description="Polar residues" evidence="1">
    <location>
        <begin position="250"/>
        <end position="276"/>
    </location>
</feature>
<reference evidence="3" key="1">
    <citation type="journal article" date="2019" name="Sci. Rep.">
        <title>Draft genome of Tanacetum cinerariifolium, the natural source of mosquito coil.</title>
        <authorList>
            <person name="Yamashiro T."/>
            <person name="Shiraishi A."/>
            <person name="Satake H."/>
            <person name="Nakayama K."/>
        </authorList>
    </citation>
    <scope>NUCLEOTIDE SEQUENCE</scope>
</reference>
<proteinExistence type="predicted"/>
<dbReference type="Gene3D" id="2.40.70.10">
    <property type="entry name" value="Acid Proteases"/>
    <property type="match status" value="1"/>
</dbReference>
<feature type="region of interest" description="Disordered" evidence="1">
    <location>
        <begin position="181"/>
        <end position="200"/>
    </location>
</feature>
<name>A0A6L2K988_TANCI</name>
<keyword evidence="3" id="KW-0695">RNA-directed DNA polymerase</keyword>
<dbReference type="InterPro" id="IPR005162">
    <property type="entry name" value="Retrotrans_gag_dom"/>
</dbReference>
<feature type="domain" description="Retrotransposon gag" evidence="2">
    <location>
        <begin position="59"/>
        <end position="146"/>
    </location>
</feature>
<keyword evidence="3" id="KW-0548">Nucleotidyltransferase</keyword>
<evidence type="ECO:0000313" key="3">
    <source>
        <dbReference type="EMBL" id="GEU45290.1"/>
    </source>
</evidence>